<keyword evidence="5 8" id="KW-0808">Transferase</keyword>
<organism evidence="10 11">
    <name type="scientific">Candidatus Merdivivens pullistercoris</name>
    <dbReference type="NCBI Taxonomy" id="2840873"/>
    <lineage>
        <taxon>Bacteria</taxon>
        <taxon>Pseudomonadati</taxon>
        <taxon>Bacteroidota</taxon>
        <taxon>Bacteroidia</taxon>
        <taxon>Bacteroidales</taxon>
        <taxon>Muribaculaceae</taxon>
        <taxon>Muribaculaceae incertae sedis</taxon>
        <taxon>Candidatus Merdivivens</taxon>
    </lineage>
</organism>
<evidence type="ECO:0000256" key="3">
    <source>
        <dbReference type="ARBA" id="ARBA00012327"/>
    </source>
</evidence>
<dbReference type="AlphaFoldDB" id="A0A9D9N9T3"/>
<dbReference type="PANTHER" id="PTHR13090:SF1">
    <property type="entry name" value="ARGININE-HYDROXYLASE NDUFAF5, MITOCHONDRIAL"/>
    <property type="match status" value="1"/>
</dbReference>
<dbReference type="EC" id="2.1.1.197" evidence="3 8"/>
<evidence type="ECO:0000313" key="11">
    <source>
        <dbReference type="Proteomes" id="UP000823597"/>
    </source>
</evidence>
<comment type="catalytic activity">
    <reaction evidence="1 8">
        <text>malonyl-[ACP] + S-adenosyl-L-methionine = malonyl-[ACP] methyl ester + S-adenosyl-L-homocysteine</text>
        <dbReference type="Rhea" id="RHEA:17105"/>
        <dbReference type="Rhea" id="RHEA-COMP:9623"/>
        <dbReference type="Rhea" id="RHEA-COMP:9954"/>
        <dbReference type="ChEBI" id="CHEBI:57856"/>
        <dbReference type="ChEBI" id="CHEBI:59789"/>
        <dbReference type="ChEBI" id="CHEBI:78449"/>
        <dbReference type="ChEBI" id="CHEBI:78845"/>
        <dbReference type="EC" id="2.1.1.197"/>
    </reaction>
</comment>
<evidence type="ECO:0000256" key="5">
    <source>
        <dbReference type="ARBA" id="ARBA00022679"/>
    </source>
</evidence>
<evidence type="ECO:0000256" key="1">
    <source>
        <dbReference type="ARBA" id="ARBA00000852"/>
    </source>
</evidence>
<dbReference type="HAMAP" id="MF_00835">
    <property type="entry name" value="BioC"/>
    <property type="match status" value="1"/>
</dbReference>
<evidence type="ECO:0000256" key="6">
    <source>
        <dbReference type="ARBA" id="ARBA00022691"/>
    </source>
</evidence>
<dbReference type="PANTHER" id="PTHR13090">
    <property type="entry name" value="ARGININE-HYDROXYLASE NDUFAF5, MITOCHONDRIAL"/>
    <property type="match status" value="1"/>
</dbReference>
<evidence type="ECO:0000256" key="7">
    <source>
        <dbReference type="ARBA" id="ARBA00022756"/>
    </source>
</evidence>
<sequence length="262" mass="29243">MTNDTVDKDILRKRFAKAVITYDRQAAVQKDIARRMCEMLKLSASGDTFSKVFEAGCGTGIFTEMIDSIFHPDMLYINDICPEMGDEAGKKAKNAVFICGDAETIDFPEGLTLITSCSAIQWFTDFDAFLSKCNEALADGGMLAFSTFGEDNLKEIKQLTGAGLNYMRLNDLEESLRDNGFNISVSKQEKTKIWFPSPVEVLRHLKETGVTATGRNKGKNTWTKGTLETFADEYRKTYGQKDGSVPVTYHPIYIISTKDTTH</sequence>
<evidence type="ECO:0000256" key="2">
    <source>
        <dbReference type="ARBA" id="ARBA00004746"/>
    </source>
</evidence>
<keyword evidence="6 8" id="KW-0949">S-adenosyl-L-methionine</keyword>
<dbReference type="EMBL" id="JADIME010000058">
    <property type="protein sequence ID" value="MBO8465439.1"/>
    <property type="molecule type" value="Genomic_DNA"/>
</dbReference>
<protein>
    <recommendedName>
        <fullName evidence="3 8">Malonyl-[acyl-carrier protein] O-methyltransferase</fullName>
        <shortName evidence="8">Malonyl-ACP O-methyltransferase</shortName>
        <ecNumber evidence="3 8">2.1.1.197</ecNumber>
    </recommendedName>
    <alternativeName>
        <fullName evidence="8">Biotin synthesis protein BioC</fullName>
    </alternativeName>
</protein>
<accession>A0A9D9N9T3</accession>
<keyword evidence="4 8" id="KW-0489">Methyltransferase</keyword>
<evidence type="ECO:0000313" key="10">
    <source>
        <dbReference type="EMBL" id="MBO8465439.1"/>
    </source>
</evidence>
<dbReference type="GO" id="GO:0008757">
    <property type="term" value="F:S-adenosylmethionine-dependent methyltransferase activity"/>
    <property type="evidence" value="ECO:0007669"/>
    <property type="project" value="InterPro"/>
</dbReference>
<dbReference type="InterPro" id="IPR029063">
    <property type="entry name" value="SAM-dependent_MTases_sf"/>
</dbReference>
<reference evidence="10" key="2">
    <citation type="journal article" date="2021" name="PeerJ">
        <title>Extensive microbial diversity within the chicken gut microbiome revealed by metagenomics and culture.</title>
        <authorList>
            <person name="Gilroy R."/>
            <person name="Ravi A."/>
            <person name="Getino M."/>
            <person name="Pursley I."/>
            <person name="Horton D.L."/>
            <person name="Alikhan N.F."/>
            <person name="Baker D."/>
            <person name="Gharbi K."/>
            <person name="Hall N."/>
            <person name="Watson M."/>
            <person name="Adriaenssens E.M."/>
            <person name="Foster-Nyarko E."/>
            <person name="Jarju S."/>
            <person name="Secka A."/>
            <person name="Antonio M."/>
            <person name="Oren A."/>
            <person name="Chaudhuri R.R."/>
            <person name="La Ragione R."/>
            <person name="Hildebrand F."/>
            <person name="Pallen M.J."/>
        </authorList>
    </citation>
    <scope>NUCLEOTIDE SEQUENCE</scope>
    <source>
        <strain evidence="10">10037</strain>
    </source>
</reference>
<comment type="pathway">
    <text evidence="2 8">Cofactor biosynthesis; biotin biosynthesis.</text>
</comment>
<dbReference type="GO" id="GO:0102130">
    <property type="term" value="F:malonyl-CoA methyltransferase activity"/>
    <property type="evidence" value="ECO:0007669"/>
    <property type="project" value="UniProtKB-EC"/>
</dbReference>
<gene>
    <name evidence="8 10" type="primary">bioC</name>
    <name evidence="10" type="ORF">IAB93_05520</name>
</gene>
<comment type="function">
    <text evidence="8">Converts the free carboxyl group of a malonyl-thioester to its methyl ester by transfer of a methyl group from S-adenosyl-L-methionine (SAM). It allows to synthesize pimeloyl-ACP via the fatty acid synthetic pathway.</text>
</comment>
<dbReference type="NCBIfam" id="TIGR02072">
    <property type="entry name" value="BioC"/>
    <property type="match status" value="1"/>
</dbReference>
<dbReference type="GO" id="GO:0010340">
    <property type="term" value="F:carboxyl-O-methyltransferase activity"/>
    <property type="evidence" value="ECO:0007669"/>
    <property type="project" value="UniProtKB-UniRule"/>
</dbReference>
<keyword evidence="7 8" id="KW-0093">Biotin biosynthesis</keyword>
<dbReference type="Pfam" id="PF08241">
    <property type="entry name" value="Methyltransf_11"/>
    <property type="match status" value="1"/>
</dbReference>
<comment type="similarity">
    <text evidence="8">Belongs to the methyltransferase superfamily.</text>
</comment>
<dbReference type="GO" id="GO:0032259">
    <property type="term" value="P:methylation"/>
    <property type="evidence" value="ECO:0007669"/>
    <property type="project" value="UniProtKB-KW"/>
</dbReference>
<dbReference type="InterPro" id="IPR013216">
    <property type="entry name" value="Methyltransf_11"/>
</dbReference>
<proteinExistence type="inferred from homology"/>
<reference evidence="10" key="1">
    <citation type="submission" date="2020-10" db="EMBL/GenBank/DDBJ databases">
        <authorList>
            <person name="Gilroy R."/>
        </authorList>
    </citation>
    <scope>NUCLEOTIDE SEQUENCE</scope>
    <source>
        <strain evidence="10">10037</strain>
    </source>
</reference>
<dbReference type="GO" id="GO:0009102">
    <property type="term" value="P:biotin biosynthetic process"/>
    <property type="evidence" value="ECO:0007669"/>
    <property type="project" value="UniProtKB-UniRule"/>
</dbReference>
<name>A0A9D9N9T3_9BACT</name>
<dbReference type="Gene3D" id="3.40.50.150">
    <property type="entry name" value="Vaccinia Virus protein VP39"/>
    <property type="match status" value="1"/>
</dbReference>
<feature type="domain" description="Methyltransferase type 11" evidence="9">
    <location>
        <begin position="54"/>
        <end position="145"/>
    </location>
</feature>
<evidence type="ECO:0000256" key="8">
    <source>
        <dbReference type="HAMAP-Rule" id="MF_00835"/>
    </source>
</evidence>
<dbReference type="InterPro" id="IPR050602">
    <property type="entry name" value="Malonyl-ACP_OMT"/>
</dbReference>
<evidence type="ECO:0000259" key="9">
    <source>
        <dbReference type="Pfam" id="PF08241"/>
    </source>
</evidence>
<comment type="caution">
    <text evidence="10">The sequence shown here is derived from an EMBL/GenBank/DDBJ whole genome shotgun (WGS) entry which is preliminary data.</text>
</comment>
<dbReference type="CDD" id="cd02440">
    <property type="entry name" value="AdoMet_MTases"/>
    <property type="match status" value="1"/>
</dbReference>
<dbReference type="SUPFAM" id="SSF53335">
    <property type="entry name" value="S-adenosyl-L-methionine-dependent methyltransferases"/>
    <property type="match status" value="1"/>
</dbReference>
<dbReference type="Proteomes" id="UP000823597">
    <property type="component" value="Unassembled WGS sequence"/>
</dbReference>
<evidence type="ECO:0000256" key="4">
    <source>
        <dbReference type="ARBA" id="ARBA00022603"/>
    </source>
</evidence>
<dbReference type="InterPro" id="IPR011814">
    <property type="entry name" value="BioC"/>
</dbReference>